<evidence type="ECO:0000256" key="1">
    <source>
        <dbReference type="SAM" id="MobiDB-lite"/>
    </source>
</evidence>
<name>A0AAV4JQA1_9GAST</name>
<protein>
    <submittedName>
        <fullName evidence="3">Ficolin-1</fullName>
    </submittedName>
</protein>
<evidence type="ECO:0000259" key="2">
    <source>
        <dbReference type="PROSITE" id="PS51406"/>
    </source>
</evidence>
<dbReference type="EMBL" id="BMAT01003389">
    <property type="protein sequence ID" value="GFS24555.1"/>
    <property type="molecule type" value="Genomic_DNA"/>
</dbReference>
<keyword evidence="4" id="KW-1185">Reference proteome</keyword>
<dbReference type="Pfam" id="PF00147">
    <property type="entry name" value="Fibrinogen_C"/>
    <property type="match status" value="1"/>
</dbReference>
<dbReference type="PROSITE" id="PS51406">
    <property type="entry name" value="FIBRINOGEN_C_2"/>
    <property type="match status" value="1"/>
</dbReference>
<dbReference type="Gene3D" id="3.90.215.10">
    <property type="entry name" value="Gamma Fibrinogen, chain A, domain 1"/>
    <property type="match status" value="1"/>
</dbReference>
<evidence type="ECO:0000313" key="3">
    <source>
        <dbReference type="EMBL" id="GFS24555.1"/>
    </source>
</evidence>
<organism evidence="3 4">
    <name type="scientific">Elysia marginata</name>
    <dbReference type="NCBI Taxonomy" id="1093978"/>
    <lineage>
        <taxon>Eukaryota</taxon>
        <taxon>Metazoa</taxon>
        <taxon>Spiralia</taxon>
        <taxon>Lophotrochozoa</taxon>
        <taxon>Mollusca</taxon>
        <taxon>Gastropoda</taxon>
        <taxon>Heterobranchia</taxon>
        <taxon>Euthyneura</taxon>
        <taxon>Panpulmonata</taxon>
        <taxon>Sacoglossa</taxon>
        <taxon>Placobranchoidea</taxon>
        <taxon>Plakobranchidae</taxon>
        <taxon>Elysia</taxon>
    </lineage>
</organism>
<dbReference type="GO" id="GO:0005615">
    <property type="term" value="C:extracellular space"/>
    <property type="evidence" value="ECO:0007669"/>
    <property type="project" value="TreeGrafter"/>
</dbReference>
<reference evidence="3 4" key="1">
    <citation type="journal article" date="2021" name="Elife">
        <title>Chloroplast acquisition without the gene transfer in kleptoplastic sea slugs, Plakobranchus ocellatus.</title>
        <authorList>
            <person name="Maeda T."/>
            <person name="Takahashi S."/>
            <person name="Yoshida T."/>
            <person name="Shimamura S."/>
            <person name="Takaki Y."/>
            <person name="Nagai Y."/>
            <person name="Toyoda A."/>
            <person name="Suzuki Y."/>
            <person name="Arimoto A."/>
            <person name="Ishii H."/>
            <person name="Satoh N."/>
            <person name="Nishiyama T."/>
            <person name="Hasebe M."/>
            <person name="Maruyama T."/>
            <person name="Minagawa J."/>
            <person name="Obokata J."/>
            <person name="Shigenobu S."/>
        </authorList>
    </citation>
    <scope>NUCLEOTIDE SEQUENCE [LARGE SCALE GENOMIC DNA]</scope>
</reference>
<proteinExistence type="predicted"/>
<dbReference type="InterPro" id="IPR014716">
    <property type="entry name" value="Fibrinogen_a/b/g_C_1"/>
</dbReference>
<accession>A0AAV4JQA1</accession>
<dbReference type="AlphaFoldDB" id="A0AAV4JQA1"/>
<dbReference type="InterPro" id="IPR036056">
    <property type="entry name" value="Fibrinogen-like_C"/>
</dbReference>
<dbReference type="PANTHER" id="PTHR19143">
    <property type="entry name" value="FIBRINOGEN/TENASCIN/ANGIOPOEITIN"/>
    <property type="match status" value="1"/>
</dbReference>
<dbReference type="Proteomes" id="UP000762676">
    <property type="component" value="Unassembled WGS sequence"/>
</dbReference>
<comment type="caution">
    <text evidence="3">The sequence shown here is derived from an EMBL/GenBank/DDBJ whole genome shotgun (WGS) entry which is preliminary data.</text>
</comment>
<dbReference type="InterPro" id="IPR050373">
    <property type="entry name" value="Fibrinogen_C-term_domain"/>
</dbReference>
<feature type="region of interest" description="Disordered" evidence="1">
    <location>
        <begin position="127"/>
        <end position="151"/>
    </location>
</feature>
<dbReference type="SUPFAM" id="SSF56496">
    <property type="entry name" value="Fibrinogen C-terminal domain-like"/>
    <property type="match status" value="1"/>
</dbReference>
<feature type="compositionally biased region" description="Low complexity" evidence="1">
    <location>
        <begin position="130"/>
        <end position="141"/>
    </location>
</feature>
<evidence type="ECO:0000313" key="4">
    <source>
        <dbReference type="Proteomes" id="UP000762676"/>
    </source>
</evidence>
<sequence length="211" mass="24094">MRKYMAKTNERHVLMTPCDLAQEILCDVDTDGGGWIVLQKRQTESDFDRTWDEYKKGFVSPPGDFWLGNELIHQLTSKHICELRIDMTYGPDNEHVYAQYSSFLVEDESHNYRLRLGSYSGTAGETSTDFGFSSNNGQSFSTPDRDNSPDGGSCPDKYHLGWWRGADCDVINANLNGRFEPRGEGERPVLQWNAGHKFLGVRTVEMKIRRV</sequence>
<dbReference type="InterPro" id="IPR002181">
    <property type="entry name" value="Fibrinogen_a/b/g_C_dom"/>
</dbReference>
<feature type="domain" description="Fibrinogen C-terminal" evidence="2">
    <location>
        <begin position="1"/>
        <end position="211"/>
    </location>
</feature>
<dbReference type="SMART" id="SM00186">
    <property type="entry name" value="FBG"/>
    <property type="match status" value="1"/>
</dbReference>
<gene>
    <name evidence="3" type="ORF">ElyMa_001666700</name>
</gene>